<dbReference type="Gene3D" id="1.10.1280.10">
    <property type="entry name" value="Di-copper center containing domain from catechol oxidase"/>
    <property type="match status" value="1"/>
</dbReference>
<feature type="chain" id="PRO_5041215229" description="ShKT domain-containing protein" evidence="5">
    <location>
        <begin position="25"/>
        <end position="684"/>
    </location>
</feature>
<proteinExistence type="predicted"/>
<organism evidence="7 8">
    <name type="scientific">Steinernema hermaphroditum</name>
    <dbReference type="NCBI Taxonomy" id="289476"/>
    <lineage>
        <taxon>Eukaryota</taxon>
        <taxon>Metazoa</taxon>
        <taxon>Ecdysozoa</taxon>
        <taxon>Nematoda</taxon>
        <taxon>Chromadorea</taxon>
        <taxon>Rhabditida</taxon>
        <taxon>Tylenchina</taxon>
        <taxon>Panagrolaimomorpha</taxon>
        <taxon>Strongyloidoidea</taxon>
        <taxon>Steinernematidae</taxon>
        <taxon>Steinernema</taxon>
    </lineage>
</organism>
<keyword evidence="3" id="KW-1015">Disulfide bond</keyword>
<accession>A0AA39IA69</accession>
<feature type="signal peptide" evidence="5">
    <location>
        <begin position="1"/>
        <end position="24"/>
    </location>
</feature>
<keyword evidence="1" id="KW-0479">Metal-binding</keyword>
<sequence>MAVPSSSWPLLLLLACYSISRCHAQNQFDCSGAPGEGFRMICRQLQSWDQNARRLMAQQQRNRVVVNAPGVPGVPWLSPAVPRRFVPSAHSCMDLQCLCNFYRGGQIGPDGQCHLAGGFPLRMALRKEYRMMTDFERQRFHQVLNQLKGSGEYDRLSDFHRQVGTSSGAHSGPGFLPWHREYLKRVEIALRLIDPSVSIPYWDSVLDNYLPDPRDSIFFSPLFAGETDGGGNVINGPFARWRTLEGRANINRRLAGEGHLFTEQNLANVFSQDRIENILAYTAPQNGCPYSPNYGALEYSHSSVHLWVGGDMKPPATSANDPVFFLHHSFVDWIWEQWRQMRQSRWTREQAYPPDIIQCSNQQHFSNANMRPFEISNREGLSNAYTDNLYVYSPRPTCSSQNPNCGSPYLFCDTRGRPHCVSKVKMGGLCRGFEGFDVCFNAVCMNFRCQPGQFNGPRSGFSQPQPQPLPQPQPQPQPPRQNPPLNTNNVRRQPPPPRAQPIRNNGRTFVRTFQNVVRQQNVPQRQLPVPVRRPVQNNNNFNNFNNARRNNGNWNNFNRQIPFRRNQVQQPRAQVTPVFNNVSIISPSCFNDDPCCAAWSRTGECNTNRPYMGRYCQRSCGFCRAPNPNRGGCFDRHNACGYWRSQGECSRRRQWMAENCQWSCGWCNVSQEQLCANVARMSRL</sequence>
<evidence type="ECO:0000256" key="3">
    <source>
        <dbReference type="PROSITE-ProRule" id="PRU01005"/>
    </source>
</evidence>
<evidence type="ECO:0000313" key="7">
    <source>
        <dbReference type="EMBL" id="KAK0419292.1"/>
    </source>
</evidence>
<evidence type="ECO:0000313" key="8">
    <source>
        <dbReference type="Proteomes" id="UP001175271"/>
    </source>
</evidence>
<dbReference type="PROSITE" id="PS00498">
    <property type="entry name" value="TYROSINASE_2"/>
    <property type="match status" value="1"/>
</dbReference>
<dbReference type="EMBL" id="JAUCMV010000002">
    <property type="protein sequence ID" value="KAK0419292.1"/>
    <property type="molecule type" value="Genomic_DNA"/>
</dbReference>
<dbReference type="Pfam" id="PF00264">
    <property type="entry name" value="Tyrosinase"/>
    <property type="match status" value="1"/>
</dbReference>
<dbReference type="GO" id="GO:0016491">
    <property type="term" value="F:oxidoreductase activity"/>
    <property type="evidence" value="ECO:0007669"/>
    <property type="project" value="InterPro"/>
</dbReference>
<dbReference type="InterPro" id="IPR002227">
    <property type="entry name" value="Tyrosinase_Cu-bd"/>
</dbReference>
<dbReference type="PROSITE" id="PS51670">
    <property type="entry name" value="SHKT"/>
    <property type="match status" value="2"/>
</dbReference>
<dbReference type="Proteomes" id="UP001175271">
    <property type="component" value="Unassembled WGS sequence"/>
</dbReference>
<name>A0AA39IA69_9BILA</name>
<evidence type="ECO:0000256" key="2">
    <source>
        <dbReference type="ARBA" id="ARBA00023008"/>
    </source>
</evidence>
<comment type="caution">
    <text evidence="3">Lacks conserved residue(s) required for the propagation of feature annotation.</text>
</comment>
<dbReference type="InterPro" id="IPR008922">
    <property type="entry name" value="Di-copper_centre_dom_sf"/>
</dbReference>
<reference evidence="7" key="1">
    <citation type="submission" date="2023-06" db="EMBL/GenBank/DDBJ databases">
        <title>Genomic analysis of the entomopathogenic nematode Steinernema hermaphroditum.</title>
        <authorList>
            <person name="Schwarz E.M."/>
            <person name="Heppert J.K."/>
            <person name="Baniya A."/>
            <person name="Schwartz H.T."/>
            <person name="Tan C.-H."/>
            <person name="Antoshechkin I."/>
            <person name="Sternberg P.W."/>
            <person name="Goodrich-Blair H."/>
            <person name="Dillman A.R."/>
        </authorList>
    </citation>
    <scope>NUCLEOTIDE SEQUENCE</scope>
    <source>
        <strain evidence="7">PS9179</strain>
        <tissue evidence="7">Whole animal</tissue>
    </source>
</reference>
<dbReference type="SMART" id="SM00254">
    <property type="entry name" value="ShKT"/>
    <property type="match status" value="2"/>
</dbReference>
<evidence type="ECO:0000256" key="1">
    <source>
        <dbReference type="ARBA" id="ARBA00022723"/>
    </source>
</evidence>
<feature type="disulfide bond" evidence="3">
    <location>
        <begin position="633"/>
        <end position="667"/>
    </location>
</feature>
<dbReference type="InterPro" id="IPR050316">
    <property type="entry name" value="Tyrosinase/Hemocyanin"/>
</dbReference>
<dbReference type="PANTHER" id="PTHR11474">
    <property type="entry name" value="TYROSINASE FAMILY MEMBER"/>
    <property type="match status" value="1"/>
</dbReference>
<feature type="compositionally biased region" description="Low complexity" evidence="4">
    <location>
        <begin position="483"/>
        <end position="492"/>
    </location>
</feature>
<dbReference type="PRINTS" id="PR00092">
    <property type="entry name" value="TYROSINASE"/>
</dbReference>
<feature type="domain" description="ShKT" evidence="6">
    <location>
        <begin position="633"/>
        <end position="667"/>
    </location>
</feature>
<dbReference type="SUPFAM" id="SSF48056">
    <property type="entry name" value="Di-copper centre-containing domain"/>
    <property type="match status" value="1"/>
</dbReference>
<dbReference type="PANTHER" id="PTHR11474:SF126">
    <property type="entry name" value="TYROSINASE-LIKE PROTEIN TYR-1-RELATED"/>
    <property type="match status" value="1"/>
</dbReference>
<gene>
    <name evidence="7" type="ORF">QR680_014066</name>
</gene>
<keyword evidence="2" id="KW-0186">Copper</keyword>
<keyword evidence="8" id="KW-1185">Reference proteome</keyword>
<comment type="caution">
    <text evidence="7">The sequence shown here is derived from an EMBL/GenBank/DDBJ whole genome shotgun (WGS) entry which is preliminary data.</text>
</comment>
<dbReference type="PROSITE" id="PS00497">
    <property type="entry name" value="TYROSINASE_1"/>
    <property type="match status" value="1"/>
</dbReference>
<evidence type="ECO:0000256" key="5">
    <source>
        <dbReference type="SAM" id="SignalP"/>
    </source>
</evidence>
<dbReference type="GO" id="GO:0046872">
    <property type="term" value="F:metal ion binding"/>
    <property type="evidence" value="ECO:0007669"/>
    <property type="project" value="UniProtKB-KW"/>
</dbReference>
<feature type="compositionally biased region" description="Pro residues" evidence="4">
    <location>
        <begin position="465"/>
        <end position="482"/>
    </location>
</feature>
<feature type="region of interest" description="Disordered" evidence="4">
    <location>
        <begin position="455"/>
        <end position="505"/>
    </location>
</feature>
<dbReference type="Pfam" id="PF01549">
    <property type="entry name" value="ShK"/>
    <property type="match status" value="2"/>
</dbReference>
<feature type="region of interest" description="Disordered" evidence="4">
    <location>
        <begin position="532"/>
        <end position="553"/>
    </location>
</feature>
<evidence type="ECO:0000259" key="6">
    <source>
        <dbReference type="PROSITE" id="PS51670"/>
    </source>
</evidence>
<evidence type="ECO:0000256" key="4">
    <source>
        <dbReference type="SAM" id="MobiDB-lite"/>
    </source>
</evidence>
<dbReference type="AlphaFoldDB" id="A0AA39IA69"/>
<feature type="domain" description="ShKT" evidence="6">
    <location>
        <begin position="589"/>
        <end position="623"/>
    </location>
</feature>
<dbReference type="InterPro" id="IPR003582">
    <property type="entry name" value="ShKT_dom"/>
</dbReference>
<keyword evidence="5" id="KW-0732">Signal</keyword>
<feature type="disulfide bond" evidence="3">
    <location>
        <begin position="589"/>
        <end position="623"/>
    </location>
</feature>
<protein>
    <recommendedName>
        <fullName evidence="6">ShKT domain-containing protein</fullName>
    </recommendedName>
</protein>